<feature type="domain" description="Rab-GAP TBC" evidence="6">
    <location>
        <begin position="152"/>
        <end position="351"/>
    </location>
</feature>
<dbReference type="Gene3D" id="3.30.40.10">
    <property type="entry name" value="Zinc/RING finger domain, C3HC4 (zinc finger)"/>
    <property type="match status" value="1"/>
</dbReference>
<evidence type="ECO:0000313" key="11">
    <source>
        <dbReference type="Proteomes" id="UP000054408"/>
    </source>
</evidence>
<dbReference type="Gene3D" id="1.10.8.270">
    <property type="entry name" value="putative rabgap domain of human tbc1 domain family member 14 like domains"/>
    <property type="match status" value="1"/>
</dbReference>
<keyword evidence="1" id="KW-0479">Metal-binding</keyword>
<keyword evidence="3" id="KW-0862">Zinc</keyword>
<name>A0A0L0DDL3_THETB</name>
<evidence type="ECO:0000259" key="9">
    <source>
        <dbReference type="PROSITE" id="PS50826"/>
    </source>
</evidence>
<keyword evidence="2 4" id="KW-0863">Zinc-finger</keyword>
<dbReference type="Pfam" id="PF00097">
    <property type="entry name" value="zf-C3HC4"/>
    <property type="match status" value="1"/>
</dbReference>
<evidence type="ECO:0000313" key="10">
    <source>
        <dbReference type="EMBL" id="KNC50310.1"/>
    </source>
</evidence>
<evidence type="ECO:0000256" key="4">
    <source>
        <dbReference type="PROSITE-ProRule" id="PRU00024"/>
    </source>
</evidence>
<dbReference type="InterPro" id="IPR013083">
    <property type="entry name" value="Znf_RING/FYVE/PHD"/>
</dbReference>
<dbReference type="SUPFAM" id="SSF47923">
    <property type="entry name" value="Ypt/Rab-GAP domain of gyp1p"/>
    <property type="match status" value="2"/>
</dbReference>
<dbReference type="eggNOG" id="KOG4381">
    <property type="taxonomic scope" value="Eukaryota"/>
</dbReference>
<feature type="domain" description="RING-type" evidence="7">
    <location>
        <begin position="648"/>
        <end position="694"/>
    </location>
</feature>
<evidence type="ECO:0000259" key="7">
    <source>
        <dbReference type="PROSITE" id="PS50089"/>
    </source>
</evidence>
<dbReference type="RefSeq" id="XP_013756857.1">
    <property type="nucleotide sequence ID" value="XM_013901403.1"/>
</dbReference>
<dbReference type="PANTHER" id="PTHR47219">
    <property type="entry name" value="RAB GTPASE-ACTIVATING PROTEIN 1-LIKE"/>
    <property type="match status" value="1"/>
</dbReference>
<feature type="region of interest" description="Disordered" evidence="5">
    <location>
        <begin position="728"/>
        <end position="766"/>
    </location>
</feature>
<dbReference type="SMART" id="SM00184">
    <property type="entry name" value="RING"/>
    <property type="match status" value="1"/>
</dbReference>
<organism evidence="10 11">
    <name type="scientific">Thecamonas trahens ATCC 50062</name>
    <dbReference type="NCBI Taxonomy" id="461836"/>
    <lineage>
        <taxon>Eukaryota</taxon>
        <taxon>Apusozoa</taxon>
        <taxon>Apusomonadida</taxon>
        <taxon>Apusomonadidae</taxon>
        <taxon>Thecamonas</taxon>
    </lineage>
</organism>
<sequence>MGGLDTDTGTGMGILDTDMGTGMGILDTDTGTGMGVLDTDMGTGMGILDTDTGTGMGVLDTDMGTGTGVLDTDTGVATAGERTIATAGEPTSDTIDHPTWAWNYGFVIPPPPSSLGSEPSFLADIAAYTRASTARSRAAQASPSVAARAKAGFPREMRPTVWRAFIGTNPSHDYAALTEAVASGSLGELTSTTASTLEELEDQIAKDSTRTFPGHPLFTPLDPNAPPSAAQIPYLTAMRRVLLIFAATHPAIGYCQGLNYIAAALLSFATTGTPDVSLEAETLTYDLLCALLPSLPDYHGHNLLGFQVDVCLAEHDLPLDMVVTPWLITLFTSVLPLETTARMLDCFICITPLVVLKTALALFLVLSPALLAASSRAELMELLRRGPESWYDADELIATVFSPVCELDRSKLEHFRDLARASIVDDPNFVFGSAEPSAAPHAGPRGSRIAAVRRAVEGLVAEAALASEITDASPSLLEFCQAFEAVMRHGFKDRSGGLFSRTPREFWEYVEKVRKYHPHAAPTIKSIAAMSELRSPLGRARAWIRAALVEARLEEYLVALLNHTNLTKEWYADHAVLRSHVDVLALLAQLARLSSINFALCARDVDLDSSWRPLSGVNATPAPARAAALGSDAVGLLPDPESRAPHRCPLCGDRYAQPKMLDCLHSFCALCLISLVAASVRAGSPASVACPECSVHTALATSHPLPKAELAAALHALLLPGPHRAALAAASAAQQHPETSPARKHPRTPEPTQPEPAEPSDADGLSFDMRGELVESPARQNLRIHLLMGDHVDDATLLAASAVLLLPTNVVLERDVVGLCSQCDEWPGTCSCKVCGVRLCKLHARVHHKITLLSHRVLPSLPPPPLPPLCPIHPEYPLALQCMPCAKALCGACVESGRHAAHHTLPLTVHGANARNELTAAAAHIAATRTAIVPHMPFAAREARALADARSSVTAAFATLRAAVDAAEARCLASLETAELDGVAARASRGVPALRYNMLARALPLLDHAQVTVDATIASATDTELGLLEPVLTRHLATLPAGGIDLDAATSSPEAEAARCNARDRLVAAATALDVSDMVAQLAALNL</sequence>
<dbReference type="SUPFAM" id="SSF140741">
    <property type="entry name" value="RUN domain-like"/>
    <property type="match status" value="1"/>
</dbReference>
<dbReference type="InterPro" id="IPR017907">
    <property type="entry name" value="Znf_RING_CS"/>
</dbReference>
<dbReference type="EMBL" id="GL349461">
    <property type="protein sequence ID" value="KNC50310.1"/>
    <property type="molecule type" value="Genomic_DNA"/>
</dbReference>
<evidence type="ECO:0000256" key="1">
    <source>
        <dbReference type="ARBA" id="ARBA00022723"/>
    </source>
</evidence>
<dbReference type="CDD" id="cd17671">
    <property type="entry name" value="RUN"/>
    <property type="match status" value="1"/>
</dbReference>
<feature type="domain" description="RUN" evidence="9">
    <location>
        <begin position="470"/>
        <end position="605"/>
    </location>
</feature>
<dbReference type="Gene3D" id="1.10.472.80">
    <property type="entry name" value="Ypt/Rab-GAP domain of gyp1p, domain 3"/>
    <property type="match status" value="1"/>
</dbReference>
<dbReference type="SMART" id="SM00593">
    <property type="entry name" value="RUN"/>
    <property type="match status" value="1"/>
</dbReference>
<dbReference type="CDD" id="cd19756">
    <property type="entry name" value="Bbox2"/>
    <property type="match status" value="1"/>
</dbReference>
<gene>
    <name evidence="10" type="ORF">AMSG_06791</name>
</gene>
<dbReference type="InterPro" id="IPR001841">
    <property type="entry name" value="Znf_RING"/>
</dbReference>
<evidence type="ECO:0000256" key="5">
    <source>
        <dbReference type="SAM" id="MobiDB-lite"/>
    </source>
</evidence>
<dbReference type="OrthoDB" id="10029904at2759"/>
<dbReference type="InterPro" id="IPR000315">
    <property type="entry name" value="Znf_B-box"/>
</dbReference>
<proteinExistence type="predicted"/>
<dbReference type="Proteomes" id="UP000054408">
    <property type="component" value="Unassembled WGS sequence"/>
</dbReference>
<dbReference type="GO" id="GO:0008270">
    <property type="term" value="F:zinc ion binding"/>
    <property type="evidence" value="ECO:0007669"/>
    <property type="project" value="UniProtKB-KW"/>
</dbReference>
<dbReference type="InterPro" id="IPR050302">
    <property type="entry name" value="Rab_GAP_TBC_domain"/>
</dbReference>
<dbReference type="PROSITE" id="PS50086">
    <property type="entry name" value="TBC_RABGAP"/>
    <property type="match status" value="1"/>
</dbReference>
<dbReference type="PROSITE" id="PS50089">
    <property type="entry name" value="ZF_RING_2"/>
    <property type="match status" value="1"/>
</dbReference>
<dbReference type="AlphaFoldDB" id="A0A0L0DDL3"/>
<dbReference type="Pfam" id="PF02759">
    <property type="entry name" value="RUN"/>
    <property type="match status" value="1"/>
</dbReference>
<dbReference type="Pfam" id="PF00566">
    <property type="entry name" value="RabGAP-TBC"/>
    <property type="match status" value="1"/>
</dbReference>
<dbReference type="InterPro" id="IPR018957">
    <property type="entry name" value="Znf_C3HC4_RING-type"/>
</dbReference>
<evidence type="ECO:0000259" key="6">
    <source>
        <dbReference type="PROSITE" id="PS50086"/>
    </source>
</evidence>
<dbReference type="SMART" id="SM00336">
    <property type="entry name" value="BBOX"/>
    <property type="match status" value="1"/>
</dbReference>
<dbReference type="SUPFAM" id="SSF57845">
    <property type="entry name" value="B-box zinc-binding domain"/>
    <property type="match status" value="1"/>
</dbReference>
<dbReference type="GeneID" id="25565873"/>
<dbReference type="GO" id="GO:0005096">
    <property type="term" value="F:GTPase activator activity"/>
    <property type="evidence" value="ECO:0007669"/>
    <property type="project" value="TreeGrafter"/>
</dbReference>
<dbReference type="eggNOG" id="KOG2058">
    <property type="taxonomic scope" value="Eukaryota"/>
</dbReference>
<dbReference type="Pfam" id="PF00643">
    <property type="entry name" value="zf-B_box"/>
    <property type="match status" value="1"/>
</dbReference>
<dbReference type="InterPro" id="IPR037213">
    <property type="entry name" value="Run_dom_sf"/>
</dbReference>
<dbReference type="CDD" id="cd19757">
    <property type="entry name" value="Bbox1"/>
    <property type="match status" value="1"/>
</dbReference>
<dbReference type="STRING" id="461836.A0A0L0DDL3"/>
<dbReference type="GO" id="GO:0031267">
    <property type="term" value="F:small GTPase binding"/>
    <property type="evidence" value="ECO:0007669"/>
    <property type="project" value="TreeGrafter"/>
</dbReference>
<dbReference type="SUPFAM" id="SSF57850">
    <property type="entry name" value="RING/U-box"/>
    <property type="match status" value="1"/>
</dbReference>
<feature type="domain" description="B box-type" evidence="8">
    <location>
        <begin position="869"/>
        <end position="907"/>
    </location>
</feature>
<dbReference type="PROSITE" id="PS00518">
    <property type="entry name" value="ZF_RING_1"/>
    <property type="match status" value="1"/>
</dbReference>
<dbReference type="SMART" id="SM00164">
    <property type="entry name" value="TBC"/>
    <property type="match status" value="1"/>
</dbReference>
<evidence type="ECO:0000256" key="2">
    <source>
        <dbReference type="ARBA" id="ARBA00022771"/>
    </source>
</evidence>
<keyword evidence="11" id="KW-1185">Reference proteome</keyword>
<dbReference type="InterPro" id="IPR035969">
    <property type="entry name" value="Rab-GAP_TBC_sf"/>
</dbReference>
<dbReference type="InterPro" id="IPR000195">
    <property type="entry name" value="Rab-GAP-TBC_dom"/>
</dbReference>
<protein>
    <submittedName>
        <fullName evidence="10">TBC1D2 protein</fullName>
    </submittedName>
</protein>
<evidence type="ECO:0000256" key="3">
    <source>
        <dbReference type="ARBA" id="ARBA00022833"/>
    </source>
</evidence>
<dbReference type="PANTHER" id="PTHR47219:SF20">
    <property type="entry name" value="TBC1 DOMAIN FAMILY MEMBER 2B"/>
    <property type="match status" value="1"/>
</dbReference>
<dbReference type="PROSITE" id="PS50119">
    <property type="entry name" value="ZF_BBOX"/>
    <property type="match status" value="1"/>
</dbReference>
<dbReference type="Gene3D" id="3.30.160.60">
    <property type="entry name" value="Classic Zinc Finger"/>
    <property type="match status" value="1"/>
</dbReference>
<dbReference type="InterPro" id="IPR004012">
    <property type="entry name" value="Run_dom"/>
</dbReference>
<reference evidence="10 11" key="1">
    <citation type="submission" date="2010-05" db="EMBL/GenBank/DDBJ databases">
        <title>The Genome Sequence of Thecamonas trahens ATCC 50062.</title>
        <authorList>
            <consortium name="The Broad Institute Genome Sequencing Platform"/>
            <person name="Russ C."/>
            <person name="Cuomo C."/>
            <person name="Shea T."/>
            <person name="Young S.K."/>
            <person name="Zeng Q."/>
            <person name="Koehrsen M."/>
            <person name="Haas B."/>
            <person name="Borodovsky M."/>
            <person name="Guigo R."/>
            <person name="Alvarado L."/>
            <person name="Berlin A."/>
            <person name="Bochicchio J."/>
            <person name="Borenstein D."/>
            <person name="Chapman S."/>
            <person name="Chen Z."/>
            <person name="Freedman E."/>
            <person name="Gellesch M."/>
            <person name="Goldberg J."/>
            <person name="Griggs A."/>
            <person name="Gujja S."/>
            <person name="Heilman E."/>
            <person name="Heiman D."/>
            <person name="Hepburn T."/>
            <person name="Howarth C."/>
            <person name="Jen D."/>
            <person name="Larson L."/>
            <person name="Mehta T."/>
            <person name="Park D."/>
            <person name="Pearson M."/>
            <person name="Roberts A."/>
            <person name="Saif S."/>
            <person name="Shenoy N."/>
            <person name="Sisk P."/>
            <person name="Stolte C."/>
            <person name="Sykes S."/>
            <person name="Thomson T."/>
            <person name="Walk T."/>
            <person name="White J."/>
            <person name="Yandava C."/>
            <person name="Burger G."/>
            <person name="Gray M.W."/>
            <person name="Holland P.W.H."/>
            <person name="King N."/>
            <person name="Lang F.B.F."/>
            <person name="Roger A.J."/>
            <person name="Ruiz-Trillo I."/>
            <person name="Lander E."/>
            <person name="Nusbaum C."/>
        </authorList>
    </citation>
    <scope>NUCLEOTIDE SEQUENCE [LARGE SCALE GENOMIC DNA]</scope>
    <source>
        <strain evidence="10 11">ATCC 50062</strain>
    </source>
</reference>
<evidence type="ECO:0000259" key="8">
    <source>
        <dbReference type="PROSITE" id="PS50119"/>
    </source>
</evidence>
<accession>A0A0L0DDL3</accession>
<dbReference type="Gene3D" id="1.20.58.900">
    <property type="match status" value="1"/>
</dbReference>
<dbReference type="PROSITE" id="PS50826">
    <property type="entry name" value="RUN"/>
    <property type="match status" value="1"/>
</dbReference>